<evidence type="ECO:0000256" key="2">
    <source>
        <dbReference type="ARBA" id="ARBA00023186"/>
    </source>
</evidence>
<comment type="caution">
    <text evidence="5">The sequence shown here is derived from an EMBL/GenBank/DDBJ whole genome shotgun (WGS) entry which is preliminary data.</text>
</comment>
<dbReference type="GO" id="GO:0051082">
    <property type="term" value="F:unfolded protein binding"/>
    <property type="evidence" value="ECO:0007669"/>
    <property type="project" value="InterPro"/>
</dbReference>
<dbReference type="SUPFAM" id="SSF50685">
    <property type="entry name" value="Barwin-like endoglucanases"/>
    <property type="match status" value="1"/>
</dbReference>
<dbReference type="GO" id="GO:0016272">
    <property type="term" value="C:prefoldin complex"/>
    <property type="evidence" value="ECO:0007669"/>
    <property type="project" value="InterPro"/>
</dbReference>
<dbReference type="Pfam" id="PF00967">
    <property type="entry name" value="Barwin"/>
    <property type="match status" value="1"/>
</dbReference>
<dbReference type="SUPFAM" id="SSF46579">
    <property type="entry name" value="Prefoldin"/>
    <property type="match status" value="1"/>
</dbReference>
<dbReference type="InterPro" id="IPR036908">
    <property type="entry name" value="RlpA-like_sf"/>
</dbReference>
<protein>
    <recommendedName>
        <fullName evidence="4">Barwin domain-containing protein</fullName>
    </recommendedName>
</protein>
<name>A0AAN7KZ92_9MYRT</name>
<evidence type="ECO:0000256" key="1">
    <source>
        <dbReference type="ARBA" id="ARBA00008045"/>
    </source>
</evidence>
<keyword evidence="3" id="KW-0175">Coiled coil</keyword>
<dbReference type="Gene3D" id="2.40.40.10">
    <property type="entry name" value="RlpA-like domain"/>
    <property type="match status" value="1"/>
</dbReference>
<feature type="domain" description="Barwin" evidence="4">
    <location>
        <begin position="56"/>
        <end position="177"/>
    </location>
</feature>
<keyword evidence="2" id="KW-0143">Chaperone</keyword>
<dbReference type="InterPro" id="IPR002777">
    <property type="entry name" value="PFD_beta-like"/>
</dbReference>
<dbReference type="InterPro" id="IPR016661">
    <property type="entry name" value="PFDN4"/>
</dbReference>
<evidence type="ECO:0000256" key="3">
    <source>
        <dbReference type="SAM" id="Coils"/>
    </source>
</evidence>
<comment type="similarity">
    <text evidence="1">Belongs to the prefoldin subunit beta family.</text>
</comment>
<dbReference type="Proteomes" id="UP001345219">
    <property type="component" value="Chromosome 18"/>
</dbReference>
<keyword evidence="6" id="KW-1185">Reference proteome</keyword>
<dbReference type="PANTHER" id="PTHR21100">
    <property type="entry name" value="PREFOLDIN SUBUNIT 4"/>
    <property type="match status" value="1"/>
</dbReference>
<dbReference type="Pfam" id="PF01920">
    <property type="entry name" value="Prefoldin_2"/>
    <property type="match status" value="1"/>
</dbReference>
<dbReference type="InterPro" id="IPR001153">
    <property type="entry name" value="Barwin_dom"/>
</dbReference>
<dbReference type="GO" id="GO:0005737">
    <property type="term" value="C:cytoplasm"/>
    <property type="evidence" value="ECO:0007669"/>
    <property type="project" value="TreeGrafter"/>
</dbReference>
<dbReference type="GO" id="GO:0006457">
    <property type="term" value="P:protein folding"/>
    <property type="evidence" value="ECO:0007669"/>
    <property type="project" value="InterPro"/>
</dbReference>
<feature type="coiled-coil region" evidence="3">
    <location>
        <begin position="220"/>
        <end position="310"/>
    </location>
</feature>
<organism evidence="5 6">
    <name type="scientific">Trapa incisa</name>
    <dbReference type="NCBI Taxonomy" id="236973"/>
    <lineage>
        <taxon>Eukaryota</taxon>
        <taxon>Viridiplantae</taxon>
        <taxon>Streptophyta</taxon>
        <taxon>Embryophyta</taxon>
        <taxon>Tracheophyta</taxon>
        <taxon>Spermatophyta</taxon>
        <taxon>Magnoliopsida</taxon>
        <taxon>eudicotyledons</taxon>
        <taxon>Gunneridae</taxon>
        <taxon>Pentapetalae</taxon>
        <taxon>rosids</taxon>
        <taxon>malvids</taxon>
        <taxon>Myrtales</taxon>
        <taxon>Lythraceae</taxon>
        <taxon>Trapa</taxon>
    </lineage>
</organism>
<dbReference type="PRINTS" id="PR00602">
    <property type="entry name" value="BARWIN"/>
</dbReference>
<evidence type="ECO:0000313" key="5">
    <source>
        <dbReference type="EMBL" id="KAK4775871.1"/>
    </source>
</evidence>
<dbReference type="GO" id="GO:0050832">
    <property type="term" value="P:defense response to fungus"/>
    <property type="evidence" value="ECO:0007669"/>
    <property type="project" value="InterPro"/>
</dbReference>
<dbReference type="CDD" id="cd23165">
    <property type="entry name" value="Prefoldin_4"/>
    <property type="match status" value="1"/>
</dbReference>
<dbReference type="AlphaFoldDB" id="A0AAN7KZ92"/>
<dbReference type="EMBL" id="JAXIOK010000003">
    <property type="protein sequence ID" value="KAK4775871.1"/>
    <property type="molecule type" value="Genomic_DNA"/>
</dbReference>
<dbReference type="PANTHER" id="PTHR21100:SF9">
    <property type="entry name" value="PREFOLDIN SUBUNIT 4"/>
    <property type="match status" value="1"/>
</dbReference>
<gene>
    <name evidence="5" type="ORF">SAY87_023832</name>
</gene>
<accession>A0AAN7KZ92</accession>
<evidence type="ECO:0000313" key="6">
    <source>
        <dbReference type="Proteomes" id="UP001345219"/>
    </source>
</evidence>
<proteinExistence type="inferred from homology"/>
<sequence>MLIKFNHSSTASDILEEFRVDLQMEALRLSRAYTTAAVVVLLLLVSSQNLGGAYAQRASNAKARYHYYNPMENHWSLHDAGAYCATWYDAKPLSWKQAYGWAAYCGTSGSTGQAACGTCLKVTNVKTGASKTVRIVDQCSHGELSLDTNVFRDLDTDHSGFWLGYLTVNYQTSPPFIHSLTLLLLPSPPAPATGKIETMQQGAGSEMVVTWEDQLNINRFSNLNNRFHDLEDEIKAAKERNENLEDASNELILTDEEVVRFQIGDVFAHVPREEVEDRIELMKEETAKNLEKLEEEKESVLAQMAELKKVLYAKFKDSINLEED</sequence>
<dbReference type="GO" id="GO:0042742">
    <property type="term" value="P:defense response to bacterium"/>
    <property type="evidence" value="ECO:0007669"/>
    <property type="project" value="InterPro"/>
</dbReference>
<evidence type="ECO:0000259" key="4">
    <source>
        <dbReference type="PROSITE" id="PS51174"/>
    </source>
</evidence>
<dbReference type="PROSITE" id="PS51174">
    <property type="entry name" value="BARWIN_3"/>
    <property type="match status" value="1"/>
</dbReference>
<reference evidence="5 6" key="1">
    <citation type="journal article" date="2023" name="Hortic Res">
        <title>Pangenome of water caltrop reveals structural variations and asymmetric subgenome divergence after allopolyploidization.</title>
        <authorList>
            <person name="Zhang X."/>
            <person name="Chen Y."/>
            <person name="Wang L."/>
            <person name="Yuan Y."/>
            <person name="Fang M."/>
            <person name="Shi L."/>
            <person name="Lu R."/>
            <person name="Comes H.P."/>
            <person name="Ma Y."/>
            <person name="Chen Y."/>
            <person name="Huang G."/>
            <person name="Zhou Y."/>
            <person name="Zheng Z."/>
            <person name="Qiu Y."/>
        </authorList>
    </citation>
    <scope>NUCLEOTIDE SEQUENCE [LARGE SCALE GENOMIC DNA]</scope>
    <source>
        <tissue evidence="5">Roots</tissue>
    </source>
</reference>